<dbReference type="Proteomes" id="UP000308600">
    <property type="component" value="Unassembled WGS sequence"/>
</dbReference>
<gene>
    <name evidence="1" type="ORF">BDN72DRAFT_758884</name>
</gene>
<protein>
    <submittedName>
        <fullName evidence="1">Uncharacterized protein</fullName>
    </submittedName>
</protein>
<proteinExistence type="predicted"/>
<dbReference type="EMBL" id="ML208265">
    <property type="protein sequence ID" value="TFK74926.1"/>
    <property type="molecule type" value="Genomic_DNA"/>
</dbReference>
<reference evidence="1 2" key="1">
    <citation type="journal article" date="2019" name="Nat. Ecol. Evol.">
        <title>Megaphylogeny resolves global patterns of mushroom evolution.</title>
        <authorList>
            <person name="Varga T."/>
            <person name="Krizsan K."/>
            <person name="Foldi C."/>
            <person name="Dima B."/>
            <person name="Sanchez-Garcia M."/>
            <person name="Sanchez-Ramirez S."/>
            <person name="Szollosi G.J."/>
            <person name="Szarkandi J.G."/>
            <person name="Papp V."/>
            <person name="Albert L."/>
            <person name="Andreopoulos W."/>
            <person name="Angelini C."/>
            <person name="Antonin V."/>
            <person name="Barry K.W."/>
            <person name="Bougher N.L."/>
            <person name="Buchanan P."/>
            <person name="Buyck B."/>
            <person name="Bense V."/>
            <person name="Catcheside P."/>
            <person name="Chovatia M."/>
            <person name="Cooper J."/>
            <person name="Damon W."/>
            <person name="Desjardin D."/>
            <person name="Finy P."/>
            <person name="Geml J."/>
            <person name="Haridas S."/>
            <person name="Hughes K."/>
            <person name="Justo A."/>
            <person name="Karasinski D."/>
            <person name="Kautmanova I."/>
            <person name="Kiss B."/>
            <person name="Kocsube S."/>
            <person name="Kotiranta H."/>
            <person name="LaButti K.M."/>
            <person name="Lechner B.E."/>
            <person name="Liimatainen K."/>
            <person name="Lipzen A."/>
            <person name="Lukacs Z."/>
            <person name="Mihaltcheva S."/>
            <person name="Morgado L.N."/>
            <person name="Niskanen T."/>
            <person name="Noordeloos M.E."/>
            <person name="Ohm R.A."/>
            <person name="Ortiz-Santana B."/>
            <person name="Ovrebo C."/>
            <person name="Racz N."/>
            <person name="Riley R."/>
            <person name="Savchenko A."/>
            <person name="Shiryaev A."/>
            <person name="Soop K."/>
            <person name="Spirin V."/>
            <person name="Szebenyi C."/>
            <person name="Tomsovsky M."/>
            <person name="Tulloss R.E."/>
            <person name="Uehling J."/>
            <person name="Grigoriev I.V."/>
            <person name="Vagvolgyi C."/>
            <person name="Papp T."/>
            <person name="Martin F.M."/>
            <person name="Miettinen O."/>
            <person name="Hibbett D.S."/>
            <person name="Nagy L.G."/>
        </authorList>
    </citation>
    <scope>NUCLEOTIDE SEQUENCE [LARGE SCALE GENOMIC DNA]</scope>
    <source>
        <strain evidence="1 2">NL-1719</strain>
    </source>
</reference>
<evidence type="ECO:0000313" key="1">
    <source>
        <dbReference type="EMBL" id="TFK74926.1"/>
    </source>
</evidence>
<name>A0ACD3BB98_9AGAR</name>
<organism evidence="1 2">
    <name type="scientific">Pluteus cervinus</name>
    <dbReference type="NCBI Taxonomy" id="181527"/>
    <lineage>
        <taxon>Eukaryota</taxon>
        <taxon>Fungi</taxon>
        <taxon>Dikarya</taxon>
        <taxon>Basidiomycota</taxon>
        <taxon>Agaricomycotina</taxon>
        <taxon>Agaricomycetes</taxon>
        <taxon>Agaricomycetidae</taxon>
        <taxon>Agaricales</taxon>
        <taxon>Pluteineae</taxon>
        <taxon>Pluteaceae</taxon>
        <taxon>Pluteus</taxon>
    </lineage>
</organism>
<sequence length="213" mass="24740">MFSSSFWPCDTNPSAYQSVSDPGIYTYRQQAQFFREALTLPTRITVGPFVQQPIYKPHTNSDRKRYVEEVLLDPPIFFRDTEGFYGIRLVDALRCKFRGLESAEEAVFQGRGPSVSIRLEWPGYRRWSRQIPTRDFRTPPGPITRAKLAKSVAKCVQRFVEDREGHNMEDDSDPKWKVGRDPSTIRLEDLVLVSIYHVSMGSWQPHLRLLRSI</sequence>
<accession>A0ACD3BB98</accession>
<keyword evidence="2" id="KW-1185">Reference proteome</keyword>
<evidence type="ECO:0000313" key="2">
    <source>
        <dbReference type="Proteomes" id="UP000308600"/>
    </source>
</evidence>